<reference evidence="1 2" key="1">
    <citation type="submission" date="2020-09" db="EMBL/GenBank/DDBJ databases">
        <title>De no assembly of potato wild relative species, Solanum commersonii.</title>
        <authorList>
            <person name="Cho K."/>
        </authorList>
    </citation>
    <scope>NUCLEOTIDE SEQUENCE [LARGE SCALE GENOMIC DNA]</scope>
    <source>
        <strain evidence="1">LZ3.2</strain>
        <tissue evidence="1">Leaf</tissue>
    </source>
</reference>
<keyword evidence="2" id="KW-1185">Reference proteome</keyword>
<comment type="caution">
    <text evidence="1">The sequence shown here is derived from an EMBL/GenBank/DDBJ whole genome shotgun (WGS) entry which is preliminary data.</text>
</comment>
<dbReference type="OrthoDB" id="1283502at2759"/>
<accession>A0A9J5ZPV8</accession>
<organism evidence="1 2">
    <name type="scientific">Solanum commersonii</name>
    <name type="common">Commerson's wild potato</name>
    <name type="synonym">Commerson's nightshade</name>
    <dbReference type="NCBI Taxonomy" id="4109"/>
    <lineage>
        <taxon>Eukaryota</taxon>
        <taxon>Viridiplantae</taxon>
        <taxon>Streptophyta</taxon>
        <taxon>Embryophyta</taxon>
        <taxon>Tracheophyta</taxon>
        <taxon>Spermatophyta</taxon>
        <taxon>Magnoliopsida</taxon>
        <taxon>eudicotyledons</taxon>
        <taxon>Gunneridae</taxon>
        <taxon>Pentapetalae</taxon>
        <taxon>asterids</taxon>
        <taxon>lamiids</taxon>
        <taxon>Solanales</taxon>
        <taxon>Solanaceae</taxon>
        <taxon>Solanoideae</taxon>
        <taxon>Solaneae</taxon>
        <taxon>Solanum</taxon>
    </lineage>
</organism>
<dbReference type="Proteomes" id="UP000824120">
    <property type="component" value="Chromosome 3"/>
</dbReference>
<sequence length="73" mass="8845">MPINETNTILSEGFRNEDIQDKVRVYSVVDKMREARLKWFGHVKKEMQRCQLRKCNRLDMVDLRRSSGRLKKY</sequence>
<dbReference type="PANTHER" id="PTHR46238">
    <property type="entry name" value="REVERSE TRANSCRIPTASE DOMAIN-CONTAINING PROTEIN"/>
    <property type="match status" value="1"/>
</dbReference>
<evidence type="ECO:0000313" key="1">
    <source>
        <dbReference type="EMBL" id="KAG5614106.1"/>
    </source>
</evidence>
<gene>
    <name evidence="1" type="ORF">H5410_013930</name>
</gene>
<protein>
    <recommendedName>
        <fullName evidence="3">Reverse transcriptase</fullName>
    </recommendedName>
</protein>
<dbReference type="PANTHER" id="PTHR46238:SF8">
    <property type="entry name" value="ENDONUCLEASE_EXONUCLEASE_PHOSPHATASE DOMAIN-CONTAINING PROTEIN"/>
    <property type="match status" value="1"/>
</dbReference>
<name>A0A9J5ZPV8_SOLCO</name>
<evidence type="ECO:0008006" key="3">
    <source>
        <dbReference type="Google" id="ProtNLM"/>
    </source>
</evidence>
<proteinExistence type="predicted"/>
<dbReference type="AlphaFoldDB" id="A0A9J5ZPV8"/>
<dbReference type="EMBL" id="JACXVP010000003">
    <property type="protein sequence ID" value="KAG5614106.1"/>
    <property type="molecule type" value="Genomic_DNA"/>
</dbReference>
<evidence type="ECO:0000313" key="2">
    <source>
        <dbReference type="Proteomes" id="UP000824120"/>
    </source>
</evidence>